<protein>
    <submittedName>
        <fullName evidence="6">TetR/AcrR family transcriptional regulator</fullName>
    </submittedName>
</protein>
<dbReference type="PANTHER" id="PTHR30055:SF238">
    <property type="entry name" value="MYCOFACTOCIN BIOSYNTHESIS TRANSCRIPTIONAL REGULATOR MFTR-RELATED"/>
    <property type="match status" value="1"/>
</dbReference>
<evidence type="ECO:0000256" key="4">
    <source>
        <dbReference type="PROSITE-ProRule" id="PRU00335"/>
    </source>
</evidence>
<dbReference type="Pfam" id="PF00440">
    <property type="entry name" value="TetR_N"/>
    <property type="match status" value="1"/>
</dbReference>
<evidence type="ECO:0000256" key="3">
    <source>
        <dbReference type="ARBA" id="ARBA00023163"/>
    </source>
</evidence>
<dbReference type="RefSeq" id="WP_211854362.1">
    <property type="nucleotide sequence ID" value="NZ_JAAGBB010000025.1"/>
</dbReference>
<feature type="DNA-binding region" description="H-T-H motif" evidence="4">
    <location>
        <begin position="29"/>
        <end position="48"/>
    </location>
</feature>
<dbReference type="InterPro" id="IPR001647">
    <property type="entry name" value="HTH_TetR"/>
</dbReference>
<sequence>MHAPQESTKDRVRREAVRLFAERGIDAVSQRDIAAAAGLQVSTLYAHWKGGRDQLIAELFVAGYAEYAQVLADAAAPHADFASALEAMVRRICGLQTEDRALFAFLLLSQHRALDGVAYGGANPVDVLHARVEAAIGRREIPDADPTLLTAAIVGVIVQAATFRLYGRLAKDLEPMADAVVALCFRVAGLEPPAQARTRP</sequence>
<comment type="caution">
    <text evidence="6">The sequence shown here is derived from an EMBL/GenBank/DDBJ whole genome shotgun (WGS) entry which is preliminary data.</text>
</comment>
<evidence type="ECO:0000313" key="7">
    <source>
        <dbReference type="Proteomes" id="UP001196870"/>
    </source>
</evidence>
<dbReference type="SUPFAM" id="SSF46689">
    <property type="entry name" value="Homeodomain-like"/>
    <property type="match status" value="1"/>
</dbReference>
<keyword evidence="3" id="KW-0804">Transcription</keyword>
<dbReference type="EMBL" id="JAAGBB010000025">
    <property type="protein sequence ID" value="MBR0666639.1"/>
    <property type="molecule type" value="Genomic_DNA"/>
</dbReference>
<proteinExistence type="predicted"/>
<evidence type="ECO:0000313" key="6">
    <source>
        <dbReference type="EMBL" id="MBR0666639.1"/>
    </source>
</evidence>
<dbReference type="PROSITE" id="PS50977">
    <property type="entry name" value="HTH_TETR_2"/>
    <property type="match status" value="1"/>
</dbReference>
<evidence type="ECO:0000259" key="5">
    <source>
        <dbReference type="PROSITE" id="PS50977"/>
    </source>
</evidence>
<dbReference type="InterPro" id="IPR050109">
    <property type="entry name" value="HTH-type_TetR-like_transc_reg"/>
</dbReference>
<accession>A0ABS5F290</accession>
<dbReference type="InterPro" id="IPR036271">
    <property type="entry name" value="Tet_transcr_reg_TetR-rel_C_sf"/>
</dbReference>
<reference evidence="7" key="1">
    <citation type="journal article" date="2021" name="Syst. Appl. Microbiol.">
        <title>Roseomonas hellenica sp. nov., isolated from roots of wild-growing Alkanna tinctoria.</title>
        <authorList>
            <person name="Rat A."/>
            <person name="Naranjo H.D."/>
            <person name="Lebbe L."/>
            <person name="Cnockaert M."/>
            <person name="Krigas N."/>
            <person name="Grigoriadou K."/>
            <person name="Maloupa E."/>
            <person name="Willems A."/>
        </authorList>
    </citation>
    <scope>NUCLEOTIDE SEQUENCE [LARGE SCALE GENOMIC DNA]</scope>
    <source>
        <strain evidence="7">LMG 31523</strain>
    </source>
</reference>
<dbReference type="SUPFAM" id="SSF48498">
    <property type="entry name" value="Tetracyclin repressor-like, C-terminal domain"/>
    <property type="match status" value="1"/>
</dbReference>
<organism evidence="6 7">
    <name type="scientific">Plastoroseomonas hellenica</name>
    <dbReference type="NCBI Taxonomy" id="2687306"/>
    <lineage>
        <taxon>Bacteria</taxon>
        <taxon>Pseudomonadati</taxon>
        <taxon>Pseudomonadota</taxon>
        <taxon>Alphaproteobacteria</taxon>
        <taxon>Acetobacterales</taxon>
        <taxon>Acetobacteraceae</taxon>
        <taxon>Plastoroseomonas</taxon>
    </lineage>
</organism>
<feature type="domain" description="HTH tetR-type" evidence="5">
    <location>
        <begin position="6"/>
        <end position="66"/>
    </location>
</feature>
<dbReference type="Gene3D" id="1.10.357.10">
    <property type="entry name" value="Tetracycline Repressor, domain 2"/>
    <property type="match status" value="1"/>
</dbReference>
<keyword evidence="1" id="KW-0805">Transcription regulation</keyword>
<keyword evidence="2 4" id="KW-0238">DNA-binding</keyword>
<dbReference type="PANTHER" id="PTHR30055">
    <property type="entry name" value="HTH-TYPE TRANSCRIPTIONAL REGULATOR RUTR"/>
    <property type="match status" value="1"/>
</dbReference>
<evidence type="ECO:0000256" key="2">
    <source>
        <dbReference type="ARBA" id="ARBA00023125"/>
    </source>
</evidence>
<keyword evidence="7" id="KW-1185">Reference proteome</keyword>
<dbReference type="InterPro" id="IPR009057">
    <property type="entry name" value="Homeodomain-like_sf"/>
</dbReference>
<gene>
    <name evidence="6" type="ORF">GXW71_19930</name>
</gene>
<dbReference type="Proteomes" id="UP001196870">
    <property type="component" value="Unassembled WGS sequence"/>
</dbReference>
<evidence type="ECO:0000256" key="1">
    <source>
        <dbReference type="ARBA" id="ARBA00023015"/>
    </source>
</evidence>
<name>A0ABS5F290_9PROT</name>